<feature type="region of interest" description="Disordered" evidence="1">
    <location>
        <begin position="40"/>
        <end position="71"/>
    </location>
</feature>
<dbReference type="AlphaFoldDB" id="A0A8I1AKS6"/>
<accession>A0A8I1AKS6</accession>
<name>A0A8I1AKS6_BURCE</name>
<dbReference type="Proteomes" id="UP000645612">
    <property type="component" value="Unassembled WGS sequence"/>
</dbReference>
<dbReference type="RefSeq" id="WP_155643698.1">
    <property type="nucleotide sequence ID" value="NZ_JAEDXF010000013.1"/>
</dbReference>
<comment type="caution">
    <text evidence="2">The sequence shown here is derived from an EMBL/GenBank/DDBJ whole genome shotgun (WGS) entry which is preliminary data.</text>
</comment>
<proteinExistence type="predicted"/>
<evidence type="ECO:0000313" key="2">
    <source>
        <dbReference type="EMBL" id="MBH9698608.1"/>
    </source>
</evidence>
<gene>
    <name evidence="2" type="ORF">JAO13_19410</name>
</gene>
<evidence type="ECO:0000313" key="3">
    <source>
        <dbReference type="Proteomes" id="UP000645612"/>
    </source>
</evidence>
<sequence>MLARFMDRPTVLGLEKSYRLDATEKISTESNIDVKRRKIRLPGRFASNPTPASPASVANAKPAGQSDAPNS</sequence>
<reference evidence="2" key="1">
    <citation type="submission" date="2020-12" db="EMBL/GenBank/DDBJ databases">
        <title>Burkholderia cepacia complex in Mexico.</title>
        <authorList>
            <person name="Estrada P."/>
        </authorList>
    </citation>
    <scope>NUCLEOTIDE SEQUENCE</scope>
    <source>
        <strain evidence="2">871</strain>
    </source>
</reference>
<evidence type="ECO:0000256" key="1">
    <source>
        <dbReference type="SAM" id="MobiDB-lite"/>
    </source>
</evidence>
<protein>
    <submittedName>
        <fullName evidence="2">Uncharacterized protein</fullName>
    </submittedName>
</protein>
<dbReference type="EMBL" id="JAEDXG010000018">
    <property type="protein sequence ID" value="MBH9698608.1"/>
    <property type="molecule type" value="Genomic_DNA"/>
</dbReference>
<organism evidence="2 3">
    <name type="scientific">Burkholderia cepacia</name>
    <name type="common">Pseudomonas cepacia</name>
    <dbReference type="NCBI Taxonomy" id="292"/>
    <lineage>
        <taxon>Bacteria</taxon>
        <taxon>Pseudomonadati</taxon>
        <taxon>Pseudomonadota</taxon>
        <taxon>Betaproteobacteria</taxon>
        <taxon>Burkholderiales</taxon>
        <taxon>Burkholderiaceae</taxon>
        <taxon>Burkholderia</taxon>
        <taxon>Burkholderia cepacia complex</taxon>
    </lineage>
</organism>